<sequence length="51" mass="5529">MGVLSQTLSGGPPAALAPYFSGRLSRCLFAERVCSRASNKKAELRFLTTRL</sequence>
<evidence type="ECO:0000313" key="2">
    <source>
        <dbReference type="Proteomes" id="UP000011991"/>
    </source>
</evidence>
<dbReference type="Proteomes" id="UP000011991">
    <property type="component" value="Unassembled WGS sequence"/>
</dbReference>
<evidence type="ECO:0000313" key="1">
    <source>
        <dbReference type="EMBL" id="EMI18344.1"/>
    </source>
</evidence>
<keyword evidence="2" id="KW-1185">Reference proteome</keyword>
<protein>
    <submittedName>
        <fullName evidence="1">Uncharacterized protein</fullName>
    </submittedName>
</protein>
<reference evidence="1 2" key="1">
    <citation type="journal article" date="2013" name="Mar. Genomics">
        <title>Expression of sulfatases in Rhodopirellula baltica and the diversity of sulfatases in the genus Rhodopirellula.</title>
        <authorList>
            <person name="Wegner C.E."/>
            <person name="Richter-Heitmann T."/>
            <person name="Klindworth A."/>
            <person name="Klockow C."/>
            <person name="Richter M."/>
            <person name="Achstetter T."/>
            <person name="Glockner F.O."/>
            <person name="Harder J."/>
        </authorList>
    </citation>
    <scope>NUCLEOTIDE SEQUENCE [LARGE SCALE GENOMIC DNA]</scope>
    <source>
        <strain evidence="1 2">SM1</strain>
    </source>
</reference>
<comment type="caution">
    <text evidence="1">The sequence shown here is derived from an EMBL/GenBank/DDBJ whole genome shotgun (WGS) entry which is preliminary data.</text>
</comment>
<gene>
    <name evidence="1" type="ORF">RMSM_04732</name>
</gene>
<dbReference type="AlphaFoldDB" id="M5RWM8"/>
<dbReference type="EMBL" id="ANOG01000678">
    <property type="protein sequence ID" value="EMI18344.1"/>
    <property type="molecule type" value="Genomic_DNA"/>
</dbReference>
<proteinExistence type="predicted"/>
<dbReference type="PATRIC" id="fig|1265738.3.peg.4755"/>
<name>M5RWM8_9BACT</name>
<organism evidence="1 2">
    <name type="scientific">Rhodopirellula maiorica SM1</name>
    <dbReference type="NCBI Taxonomy" id="1265738"/>
    <lineage>
        <taxon>Bacteria</taxon>
        <taxon>Pseudomonadati</taxon>
        <taxon>Planctomycetota</taxon>
        <taxon>Planctomycetia</taxon>
        <taxon>Pirellulales</taxon>
        <taxon>Pirellulaceae</taxon>
        <taxon>Novipirellula</taxon>
    </lineage>
</organism>
<accession>M5RWM8</accession>